<accession>C4GGE2</accession>
<evidence type="ECO:0000313" key="1">
    <source>
        <dbReference type="EMBL" id="EEP69297.1"/>
    </source>
</evidence>
<dbReference type="HOGENOM" id="CLU_2954393_0_0_4"/>
<comment type="caution">
    <text evidence="1">The sequence shown here is derived from an EMBL/GenBank/DDBJ whole genome shotgun (WGS) entry which is preliminary data.</text>
</comment>
<dbReference type="Proteomes" id="UP000003009">
    <property type="component" value="Unassembled WGS sequence"/>
</dbReference>
<sequence length="59" mass="7057">MIMDDWKLEFYRVRATEWRETAKAAKLDGNDDLLRHALNEMRNYARALPVEEQGNYELV</sequence>
<dbReference type="STRING" id="629741.GCWU000324_01210"/>
<evidence type="ECO:0000313" key="2">
    <source>
        <dbReference type="Proteomes" id="UP000003009"/>
    </source>
</evidence>
<reference evidence="1" key="1">
    <citation type="submission" date="2009-04" db="EMBL/GenBank/DDBJ databases">
        <authorList>
            <person name="Weinstock G."/>
            <person name="Sodergren E."/>
            <person name="Clifton S."/>
            <person name="Fulton L."/>
            <person name="Fulton B."/>
            <person name="Courtney L."/>
            <person name="Fronick C."/>
            <person name="Harrison M."/>
            <person name="Strong C."/>
            <person name="Farmer C."/>
            <person name="Delahaunty K."/>
            <person name="Markovic C."/>
            <person name="Hall O."/>
            <person name="Minx P."/>
            <person name="Tomlinson C."/>
            <person name="Mitreva M."/>
            <person name="Nelson J."/>
            <person name="Hou S."/>
            <person name="Wollam A."/>
            <person name="Pepin K.H."/>
            <person name="Johnson M."/>
            <person name="Bhonagiri V."/>
            <person name="Nash W.E."/>
            <person name="Warren W."/>
            <person name="Chinwalla A."/>
            <person name="Mardis E.R."/>
            <person name="Wilson R.K."/>
        </authorList>
    </citation>
    <scope>NUCLEOTIDE SEQUENCE [LARGE SCALE GENOMIC DNA]</scope>
    <source>
        <strain evidence="1">ATCC 51147</strain>
    </source>
</reference>
<dbReference type="EMBL" id="ACJW02000002">
    <property type="protein sequence ID" value="EEP69297.1"/>
    <property type="molecule type" value="Genomic_DNA"/>
</dbReference>
<protein>
    <submittedName>
        <fullName evidence="1">Uncharacterized protein</fullName>
    </submittedName>
</protein>
<dbReference type="AlphaFoldDB" id="C4GGE2"/>
<organism evidence="1 2">
    <name type="scientific">Kingella oralis ATCC 51147</name>
    <dbReference type="NCBI Taxonomy" id="629741"/>
    <lineage>
        <taxon>Bacteria</taxon>
        <taxon>Pseudomonadati</taxon>
        <taxon>Pseudomonadota</taxon>
        <taxon>Betaproteobacteria</taxon>
        <taxon>Neisseriales</taxon>
        <taxon>Neisseriaceae</taxon>
        <taxon>Kingella</taxon>
    </lineage>
</organism>
<name>C4GGE2_9NEIS</name>
<keyword evidence="2" id="KW-1185">Reference proteome</keyword>
<proteinExistence type="predicted"/>
<gene>
    <name evidence="1" type="ORF">GCWU000324_01210</name>
</gene>